<feature type="domain" description="HTH cro/C1-type" evidence="1">
    <location>
        <begin position="22"/>
        <end position="69"/>
    </location>
</feature>
<dbReference type="SUPFAM" id="SSF47413">
    <property type="entry name" value="lambda repressor-like DNA-binding domains"/>
    <property type="match status" value="1"/>
</dbReference>
<evidence type="ECO:0000313" key="2">
    <source>
        <dbReference type="EMBL" id="WTW63059.1"/>
    </source>
</evidence>
<dbReference type="GO" id="GO:0003677">
    <property type="term" value="F:DNA binding"/>
    <property type="evidence" value="ECO:0007669"/>
    <property type="project" value="InterPro"/>
</dbReference>
<dbReference type="EMBL" id="CP108318">
    <property type="protein sequence ID" value="WTW63059.1"/>
    <property type="molecule type" value="Genomic_DNA"/>
</dbReference>
<dbReference type="PROSITE" id="PS50943">
    <property type="entry name" value="HTH_CROC1"/>
    <property type="match status" value="1"/>
</dbReference>
<protein>
    <submittedName>
        <fullName evidence="2">Helix-turn-helix transcriptional regulator</fullName>
    </submittedName>
</protein>
<dbReference type="Pfam" id="PF01381">
    <property type="entry name" value="HTH_3"/>
    <property type="match status" value="1"/>
</dbReference>
<dbReference type="SMART" id="SM00530">
    <property type="entry name" value="HTH_XRE"/>
    <property type="match status" value="1"/>
</dbReference>
<proteinExistence type="predicted"/>
<gene>
    <name evidence="2" type="ORF">OG549_21720</name>
</gene>
<evidence type="ECO:0000259" key="1">
    <source>
        <dbReference type="PROSITE" id="PS50943"/>
    </source>
</evidence>
<dbReference type="AlphaFoldDB" id="A0AAU2V7G5"/>
<dbReference type="CDD" id="cd00093">
    <property type="entry name" value="HTH_XRE"/>
    <property type="match status" value="1"/>
</dbReference>
<sequence>MARAENKATAGPTAQMVANLARKLRVRKGWTQEQLGTELGFSGAAVSAMETLAQPASDDMLVELERVLGDGMEIFEDARVPMRLEKFPEQFKDFAPLEQHAVVLQMYETLVINGLFQTEEYARALIGGGYPPLSEQRVEELVQARMERQAIFDRQPVATIELILEEAVLRRVIGSPEIMRAQMRHLAACARRRNVNLYVLPLGCGAGGEHAGARGGITLVETPDHDRLAYLEVQDEGLLITDPAKVSTYAQRYAKIRAQALDLRESLGLIEELAGEQR</sequence>
<organism evidence="2">
    <name type="scientific">Streptomyces sp. NBC_00003</name>
    <dbReference type="NCBI Taxonomy" id="2903608"/>
    <lineage>
        <taxon>Bacteria</taxon>
        <taxon>Bacillati</taxon>
        <taxon>Actinomycetota</taxon>
        <taxon>Actinomycetes</taxon>
        <taxon>Kitasatosporales</taxon>
        <taxon>Streptomycetaceae</taxon>
        <taxon>Streptomyces</taxon>
    </lineage>
</organism>
<dbReference type="InterPro" id="IPR043917">
    <property type="entry name" value="DUF5753"/>
</dbReference>
<dbReference type="InterPro" id="IPR001387">
    <property type="entry name" value="Cro/C1-type_HTH"/>
</dbReference>
<dbReference type="Pfam" id="PF19054">
    <property type="entry name" value="DUF5753"/>
    <property type="match status" value="1"/>
</dbReference>
<reference evidence="2" key="1">
    <citation type="submission" date="2022-10" db="EMBL/GenBank/DDBJ databases">
        <title>The complete genomes of actinobacterial strains from the NBC collection.</title>
        <authorList>
            <person name="Joergensen T.S."/>
            <person name="Alvarez Arevalo M."/>
            <person name="Sterndorff E.B."/>
            <person name="Faurdal D."/>
            <person name="Vuksanovic O."/>
            <person name="Mourched A.-S."/>
            <person name="Charusanti P."/>
            <person name="Shaw S."/>
            <person name="Blin K."/>
            <person name="Weber T."/>
        </authorList>
    </citation>
    <scope>NUCLEOTIDE SEQUENCE</scope>
    <source>
        <strain evidence="2">NBC_00003</strain>
    </source>
</reference>
<dbReference type="InterPro" id="IPR010982">
    <property type="entry name" value="Lambda_DNA-bd_dom_sf"/>
</dbReference>
<accession>A0AAU2V7G5</accession>
<name>A0AAU2V7G5_9ACTN</name>
<dbReference type="Gene3D" id="1.10.260.40">
    <property type="entry name" value="lambda repressor-like DNA-binding domains"/>
    <property type="match status" value="1"/>
</dbReference>